<keyword evidence="1" id="KW-0812">Transmembrane</keyword>
<organism evidence="4 5">
    <name type="scientific">Alteromonas stellipolaris</name>
    <dbReference type="NCBI Taxonomy" id="233316"/>
    <lineage>
        <taxon>Bacteria</taxon>
        <taxon>Pseudomonadati</taxon>
        <taxon>Pseudomonadota</taxon>
        <taxon>Gammaproteobacteria</taxon>
        <taxon>Alteromonadales</taxon>
        <taxon>Alteromonadaceae</taxon>
        <taxon>Alteromonas/Salinimonas group</taxon>
        <taxon>Alteromonas</taxon>
    </lineage>
</organism>
<dbReference type="SMART" id="SM00332">
    <property type="entry name" value="PP2Cc"/>
    <property type="match status" value="1"/>
</dbReference>
<dbReference type="PANTHER" id="PTHR44167">
    <property type="entry name" value="OVARIAN-SPECIFIC SERINE/THREONINE-PROTEIN KINASE LOK-RELATED"/>
    <property type="match status" value="1"/>
</dbReference>
<evidence type="ECO:0000259" key="2">
    <source>
        <dbReference type="PROSITE" id="PS50011"/>
    </source>
</evidence>
<feature type="domain" description="Protein kinase" evidence="2">
    <location>
        <begin position="302"/>
        <end position="568"/>
    </location>
</feature>
<keyword evidence="4" id="KW-0808">Transferase</keyword>
<gene>
    <name evidence="4" type="ORF">Q4527_16285</name>
</gene>
<dbReference type="GO" id="GO:0005524">
    <property type="term" value="F:ATP binding"/>
    <property type="evidence" value="ECO:0007669"/>
    <property type="project" value="InterPro"/>
</dbReference>
<dbReference type="Pfam" id="PF13672">
    <property type="entry name" value="PP2C_2"/>
    <property type="match status" value="1"/>
</dbReference>
<protein>
    <submittedName>
        <fullName evidence="4">Bifunctional protein-serine/threonine kinase/phosphatase</fullName>
        <ecNumber evidence="4">2.7.11.-</ecNumber>
        <ecNumber evidence="4">3.1.3.-</ecNumber>
        <ecNumber evidence="4">3.1.3.16</ecNumber>
    </submittedName>
</protein>
<dbReference type="GO" id="GO:0004722">
    <property type="term" value="F:protein serine/threonine phosphatase activity"/>
    <property type="evidence" value="ECO:0007669"/>
    <property type="project" value="UniProtKB-EC"/>
</dbReference>
<keyword evidence="4" id="KW-0418">Kinase</keyword>
<dbReference type="SUPFAM" id="SSF56112">
    <property type="entry name" value="Protein kinase-like (PK-like)"/>
    <property type="match status" value="1"/>
</dbReference>
<reference evidence="4" key="1">
    <citation type="submission" date="2023-07" db="EMBL/GenBank/DDBJ databases">
        <title>Genome content predicts the carbon catabolic preferences of heterotrophic bacteria.</title>
        <authorList>
            <person name="Gralka M."/>
        </authorList>
    </citation>
    <scope>NUCLEOTIDE SEQUENCE</scope>
    <source>
        <strain evidence="4">F2M12</strain>
    </source>
</reference>
<dbReference type="SMART" id="SM00331">
    <property type="entry name" value="PP2C_SIG"/>
    <property type="match status" value="1"/>
</dbReference>
<keyword evidence="4" id="KW-0378">Hydrolase</keyword>
<dbReference type="PANTHER" id="PTHR44167:SF30">
    <property type="entry name" value="PHOSPHORYLASE KINASE"/>
    <property type="match status" value="1"/>
</dbReference>
<dbReference type="InterPro" id="IPR011009">
    <property type="entry name" value="Kinase-like_dom_sf"/>
</dbReference>
<dbReference type="PROSITE" id="PS50011">
    <property type="entry name" value="PROTEIN_KINASE_DOM"/>
    <property type="match status" value="1"/>
</dbReference>
<proteinExistence type="predicted"/>
<dbReference type="EC" id="3.1.3.-" evidence="4"/>
<dbReference type="PROSITE" id="PS00109">
    <property type="entry name" value="PROTEIN_KINASE_TYR"/>
    <property type="match status" value="1"/>
</dbReference>
<dbReference type="Gene3D" id="3.60.40.10">
    <property type="entry name" value="PPM-type phosphatase domain"/>
    <property type="match status" value="1"/>
</dbReference>
<dbReference type="EC" id="2.7.11.-" evidence="4"/>
<dbReference type="Proteomes" id="UP001170717">
    <property type="component" value="Unassembled WGS sequence"/>
</dbReference>
<keyword evidence="1" id="KW-0472">Membrane</keyword>
<evidence type="ECO:0000313" key="4">
    <source>
        <dbReference type="EMBL" id="MDO6578964.1"/>
    </source>
</evidence>
<dbReference type="Gene3D" id="3.30.200.20">
    <property type="entry name" value="Phosphorylase Kinase, domain 1"/>
    <property type="match status" value="1"/>
</dbReference>
<feature type="transmembrane region" description="Helical" evidence="1">
    <location>
        <begin position="584"/>
        <end position="604"/>
    </location>
</feature>
<evidence type="ECO:0000313" key="5">
    <source>
        <dbReference type="Proteomes" id="UP001170717"/>
    </source>
</evidence>
<sequence>MQIQSLSLHYSECSSAGVKPINQDACDAFIPANTSPALTLKGAAFALADGISSSTVSQIASDLAIKDFIKQYFCTPETWGVAQSAKTVIQSINASLYTKTQQSPFCYTPDKGYVCTFSAVIVKGDTAHIFHVGDARVCLYTDEKLQILTQSHRVNHSQYESYLANALGVHANVDIDYLTVPLKAGDTLILMTDGVYEYVSSLAIASLISTVHASENDASVHDNSIQNSSIQETPTRNKKTTPLAQRLVDLALENDSDDNVSCQCITVASVGDGKFLTPEYAVDETSLPIIKQLTVGEIIDGYRIERQLYQSARSHVFLAWDENTHARIVIKIPSTELAQDSNYLEHFALEEWLARRIKSNHVINVPARTKPPSCMYTISEYIEGQNLTQWLTDNPKPDVENVRSIIEQVAQGLMAMHREGLLHQDIRPENIMIEASGNCKIIDLGSARVAGISDALFEHESDIMGTAAYVAPEYFLGDNGCDQSDLYSLAVLTYYLLSDRFPYGTQVAKTRTVAAQHKLKYQSVLDDRRPIPAWIDATLKRALQPNPEKRFTSLSEFTYHLRQPSPAFLNRVTAPLIQRHPLKFWQGLSLLLVISNLVTFLLLFGSH</sequence>
<accession>A0AAW7Z687</accession>
<dbReference type="AlphaFoldDB" id="A0AAW7Z687"/>
<dbReference type="InterPro" id="IPR000719">
    <property type="entry name" value="Prot_kinase_dom"/>
</dbReference>
<dbReference type="InterPro" id="IPR008266">
    <property type="entry name" value="Tyr_kinase_AS"/>
</dbReference>
<dbReference type="Pfam" id="PF00069">
    <property type="entry name" value="Pkinase"/>
    <property type="match status" value="1"/>
</dbReference>
<dbReference type="CDD" id="cd00143">
    <property type="entry name" value="PP2Cc"/>
    <property type="match status" value="1"/>
</dbReference>
<feature type="domain" description="PPM-type phosphatase" evidence="3">
    <location>
        <begin position="9"/>
        <end position="267"/>
    </location>
</feature>
<comment type="caution">
    <text evidence="4">The sequence shown here is derived from an EMBL/GenBank/DDBJ whole genome shotgun (WGS) entry which is preliminary data.</text>
</comment>
<dbReference type="InterPro" id="IPR001932">
    <property type="entry name" value="PPM-type_phosphatase-like_dom"/>
</dbReference>
<evidence type="ECO:0000256" key="1">
    <source>
        <dbReference type="SAM" id="Phobius"/>
    </source>
</evidence>
<dbReference type="RefSeq" id="WP_303538800.1">
    <property type="nucleotide sequence ID" value="NZ_JAUOQI010000014.1"/>
</dbReference>
<keyword evidence="1" id="KW-1133">Transmembrane helix</keyword>
<dbReference type="GO" id="GO:0004674">
    <property type="term" value="F:protein serine/threonine kinase activity"/>
    <property type="evidence" value="ECO:0007669"/>
    <property type="project" value="TreeGrafter"/>
</dbReference>
<dbReference type="EC" id="3.1.3.16" evidence="4"/>
<dbReference type="PROSITE" id="PS51746">
    <property type="entry name" value="PPM_2"/>
    <property type="match status" value="1"/>
</dbReference>
<name>A0AAW7Z687_9ALTE</name>
<dbReference type="Gene3D" id="1.10.510.10">
    <property type="entry name" value="Transferase(Phosphotransferase) domain 1"/>
    <property type="match status" value="1"/>
</dbReference>
<dbReference type="CDD" id="cd14014">
    <property type="entry name" value="STKc_PknB_like"/>
    <property type="match status" value="1"/>
</dbReference>
<evidence type="ECO:0000259" key="3">
    <source>
        <dbReference type="PROSITE" id="PS51746"/>
    </source>
</evidence>
<dbReference type="InterPro" id="IPR036457">
    <property type="entry name" value="PPM-type-like_dom_sf"/>
</dbReference>
<dbReference type="EMBL" id="JAUOQI010000014">
    <property type="protein sequence ID" value="MDO6578964.1"/>
    <property type="molecule type" value="Genomic_DNA"/>
</dbReference>
<dbReference type="SUPFAM" id="SSF81606">
    <property type="entry name" value="PP2C-like"/>
    <property type="match status" value="1"/>
</dbReference>